<dbReference type="Gene3D" id="2.70.98.10">
    <property type="match status" value="1"/>
</dbReference>
<dbReference type="InterPro" id="IPR008183">
    <property type="entry name" value="Aldose_1/G6P_1-epimerase"/>
</dbReference>
<dbReference type="InterPro" id="IPR011013">
    <property type="entry name" value="Gal_mutarotase_sf_dom"/>
</dbReference>
<protein>
    <submittedName>
        <fullName evidence="1">Aldose epimerase</fullName>
    </submittedName>
</protein>
<dbReference type="EMBL" id="JAHZIJ010000010">
    <property type="protein sequence ID" value="MBW7476040.1"/>
    <property type="molecule type" value="Genomic_DNA"/>
</dbReference>
<dbReference type="PANTHER" id="PTHR11122:SF13">
    <property type="entry name" value="GLUCOSE-6-PHOSPHATE 1-EPIMERASE"/>
    <property type="match status" value="1"/>
</dbReference>
<comment type="caution">
    <text evidence="1">The sequence shown here is derived from an EMBL/GenBank/DDBJ whole genome shotgun (WGS) entry which is preliminary data.</text>
</comment>
<reference evidence="1 2" key="1">
    <citation type="submission" date="2021-07" db="EMBL/GenBank/DDBJ databases">
        <title>Paenibacillus radiodurans sp. nov., isolated from the southeastern edge of Tengger Desert.</title>
        <authorList>
            <person name="Zhang G."/>
        </authorList>
    </citation>
    <scope>NUCLEOTIDE SEQUENCE [LARGE SCALE GENOMIC DNA]</scope>
    <source>
        <strain evidence="1 2">DT7-4</strain>
    </source>
</reference>
<dbReference type="Pfam" id="PF01263">
    <property type="entry name" value="Aldose_epim"/>
    <property type="match status" value="1"/>
</dbReference>
<proteinExistence type="predicted"/>
<evidence type="ECO:0000313" key="2">
    <source>
        <dbReference type="Proteomes" id="UP000812277"/>
    </source>
</evidence>
<dbReference type="Proteomes" id="UP000812277">
    <property type="component" value="Unassembled WGS sequence"/>
</dbReference>
<dbReference type="SUPFAM" id="SSF74650">
    <property type="entry name" value="Galactose mutarotase-like"/>
    <property type="match status" value="1"/>
</dbReference>
<dbReference type="PANTHER" id="PTHR11122">
    <property type="entry name" value="APOSPORY-ASSOCIATED PROTEIN C-RELATED"/>
    <property type="match status" value="1"/>
</dbReference>
<sequence>MNPYEVAKYESAYTFYTLKEERTNSSVTICPQRGGIATSCLLNGVELFYMEEDTLLDPAANIRGGNPVLFPISGQLENGRYEWESKSYTMRNHGVARNRPWEVVSTSEKDEAAVTLRLRSDDSTRLEYPFDFELLFTYALKDGVLHIRQLYRNLSNRSMPLYAGFHPYFRTNSKQLVYATDATRYLDYNDHTVKAIDGPLSIEGLKESVALLDAQQPTIAFPAPDSGTIWMKYSDLFKYVVLWQVDGKPFVCVEPWMALNAELNRKDELPMIGAEETLEASLSIGYQLAE</sequence>
<dbReference type="RefSeq" id="WP_219873284.1">
    <property type="nucleotide sequence ID" value="NZ_JAHZIJ010000010.1"/>
</dbReference>
<name>A0ABS7D836_9BACL</name>
<evidence type="ECO:0000313" key="1">
    <source>
        <dbReference type="EMBL" id="MBW7476040.1"/>
    </source>
</evidence>
<keyword evidence="2" id="KW-1185">Reference proteome</keyword>
<accession>A0ABS7D836</accession>
<dbReference type="InterPro" id="IPR014718">
    <property type="entry name" value="GH-type_carb-bd"/>
</dbReference>
<organism evidence="1 2">
    <name type="scientific">Paenibacillus oenotherae</name>
    <dbReference type="NCBI Taxonomy" id="1435645"/>
    <lineage>
        <taxon>Bacteria</taxon>
        <taxon>Bacillati</taxon>
        <taxon>Bacillota</taxon>
        <taxon>Bacilli</taxon>
        <taxon>Bacillales</taxon>
        <taxon>Paenibacillaceae</taxon>
        <taxon>Paenibacillus</taxon>
    </lineage>
</organism>
<gene>
    <name evidence="1" type="ORF">K0T92_14940</name>
</gene>